<evidence type="ECO:0000313" key="2">
    <source>
        <dbReference type="Proteomes" id="UP000054695"/>
    </source>
</evidence>
<name>A0A0W0RIH9_LEGBO</name>
<dbReference type="EMBL" id="LNXU01000032">
    <property type="protein sequence ID" value="KTC70856.1"/>
    <property type="molecule type" value="Genomic_DNA"/>
</dbReference>
<accession>A0A0W0RIH9</accession>
<organism evidence="1 2">
    <name type="scientific">Legionella bozemanae</name>
    <name type="common">Fluoribacter bozemanae</name>
    <dbReference type="NCBI Taxonomy" id="447"/>
    <lineage>
        <taxon>Bacteria</taxon>
        <taxon>Pseudomonadati</taxon>
        <taxon>Pseudomonadota</taxon>
        <taxon>Gammaproteobacteria</taxon>
        <taxon>Legionellales</taxon>
        <taxon>Legionellaceae</taxon>
        <taxon>Legionella</taxon>
    </lineage>
</organism>
<protein>
    <submittedName>
        <fullName evidence="1">Uncharacterized protein</fullName>
    </submittedName>
</protein>
<dbReference type="AlphaFoldDB" id="A0A0W0RIH9"/>
<dbReference type="STRING" id="447.Lboz_2433"/>
<dbReference type="Proteomes" id="UP000054695">
    <property type="component" value="Unassembled WGS sequence"/>
</dbReference>
<keyword evidence="2" id="KW-1185">Reference proteome</keyword>
<sequence length="66" mass="8004">MEIHFLLLLYISLREIELNKITQKNKNNDMIQLHQAESSNNLMTQIKKGQKYEESKRIIRIFMRIN</sequence>
<comment type="caution">
    <text evidence="1">The sequence shown here is derived from an EMBL/GenBank/DDBJ whole genome shotgun (WGS) entry which is preliminary data.</text>
</comment>
<reference evidence="1 2" key="1">
    <citation type="submission" date="2015-11" db="EMBL/GenBank/DDBJ databases">
        <title>Genomic analysis of 38 Legionella species identifies large and diverse effector repertoires.</title>
        <authorList>
            <person name="Burstein D."/>
            <person name="Amaro F."/>
            <person name="Zusman T."/>
            <person name="Lifshitz Z."/>
            <person name="Cohen O."/>
            <person name="Gilbert J.A."/>
            <person name="Pupko T."/>
            <person name="Shuman H.A."/>
            <person name="Segal G."/>
        </authorList>
    </citation>
    <scope>NUCLEOTIDE SEQUENCE [LARGE SCALE GENOMIC DNA]</scope>
    <source>
        <strain evidence="1 2">WIGA</strain>
    </source>
</reference>
<evidence type="ECO:0000313" key="1">
    <source>
        <dbReference type="EMBL" id="KTC70856.1"/>
    </source>
</evidence>
<gene>
    <name evidence="1" type="ORF">Lboz_2433</name>
</gene>
<proteinExistence type="predicted"/>